<gene>
    <name evidence="1" type="ORF">B0J12DRAFT_692273</name>
</gene>
<dbReference type="EMBL" id="JAGTJR010000126">
    <property type="protein sequence ID" value="KAH7007822.1"/>
    <property type="molecule type" value="Genomic_DNA"/>
</dbReference>
<accession>A0ABQ8FPL0</accession>
<sequence>MQTQLLQPRIWGWLKNGPLQIALKIPLSFATVSPKVAARVKELQALILGSADVGADADKPPDTAERARMSCLLALDALHKMYQSARAGVNGLSPVWVWTIMAPYDFRELILEEHPMALIILGHYAGIVRCYEDRWYLQGWSGRVWAALEQSLGEEWRAWLEWPKAVPEEDIVSNHPSDDAWFIIDPTE</sequence>
<dbReference type="InterPro" id="IPR053157">
    <property type="entry name" value="Sterol_Uptake_Regulator"/>
</dbReference>
<organism evidence="1 2">
    <name type="scientific">Macrophomina phaseolina</name>
    <dbReference type="NCBI Taxonomy" id="35725"/>
    <lineage>
        <taxon>Eukaryota</taxon>
        <taxon>Fungi</taxon>
        <taxon>Dikarya</taxon>
        <taxon>Ascomycota</taxon>
        <taxon>Pezizomycotina</taxon>
        <taxon>Dothideomycetes</taxon>
        <taxon>Dothideomycetes incertae sedis</taxon>
        <taxon>Botryosphaeriales</taxon>
        <taxon>Botryosphaeriaceae</taxon>
        <taxon>Macrophomina</taxon>
    </lineage>
</organism>
<proteinExistence type="predicted"/>
<protein>
    <submittedName>
        <fullName evidence="1">Uncharacterized protein</fullName>
    </submittedName>
</protein>
<dbReference type="PANTHER" id="PTHR47784:SF5">
    <property type="entry name" value="STEROL UPTAKE CONTROL PROTEIN 2"/>
    <property type="match status" value="1"/>
</dbReference>
<evidence type="ECO:0000313" key="1">
    <source>
        <dbReference type="EMBL" id="KAH7007822.1"/>
    </source>
</evidence>
<reference evidence="1 2" key="1">
    <citation type="journal article" date="2021" name="Nat. Commun.">
        <title>Genetic determinants of endophytism in the Arabidopsis root mycobiome.</title>
        <authorList>
            <person name="Mesny F."/>
            <person name="Miyauchi S."/>
            <person name="Thiergart T."/>
            <person name="Pickel B."/>
            <person name="Atanasova L."/>
            <person name="Karlsson M."/>
            <person name="Huettel B."/>
            <person name="Barry K.W."/>
            <person name="Haridas S."/>
            <person name="Chen C."/>
            <person name="Bauer D."/>
            <person name="Andreopoulos W."/>
            <person name="Pangilinan J."/>
            <person name="LaButti K."/>
            <person name="Riley R."/>
            <person name="Lipzen A."/>
            <person name="Clum A."/>
            <person name="Drula E."/>
            <person name="Henrissat B."/>
            <person name="Kohler A."/>
            <person name="Grigoriev I.V."/>
            <person name="Martin F.M."/>
            <person name="Hacquard S."/>
        </authorList>
    </citation>
    <scope>NUCLEOTIDE SEQUENCE [LARGE SCALE GENOMIC DNA]</scope>
    <source>
        <strain evidence="1 2">MPI-SDFR-AT-0080</strain>
    </source>
</reference>
<evidence type="ECO:0000313" key="2">
    <source>
        <dbReference type="Proteomes" id="UP000774617"/>
    </source>
</evidence>
<name>A0ABQ8FPL0_9PEZI</name>
<keyword evidence="2" id="KW-1185">Reference proteome</keyword>
<dbReference type="Proteomes" id="UP000774617">
    <property type="component" value="Unassembled WGS sequence"/>
</dbReference>
<comment type="caution">
    <text evidence="1">The sequence shown here is derived from an EMBL/GenBank/DDBJ whole genome shotgun (WGS) entry which is preliminary data.</text>
</comment>
<dbReference type="PANTHER" id="PTHR47784">
    <property type="entry name" value="STEROL UPTAKE CONTROL PROTEIN 2"/>
    <property type="match status" value="1"/>
</dbReference>